<dbReference type="Proteomes" id="UP000192330">
    <property type="component" value="Unassembled WGS sequence"/>
</dbReference>
<dbReference type="OrthoDB" id="7810029at2"/>
<evidence type="ECO:0000313" key="2">
    <source>
        <dbReference type="Proteomes" id="UP000192330"/>
    </source>
</evidence>
<dbReference type="Pfam" id="PF21843">
    <property type="entry name" value="DUF6902"/>
    <property type="match status" value="1"/>
</dbReference>
<gene>
    <name evidence="1" type="ORF">SAMN06295998_10181</name>
</gene>
<sequence>MSNVVHLRASSQFQPQEARNAALLACFAEHRRFGDDVFWLKENAEILNILETSGAEVGNGAFEAHENFYGTVEKRLGFFPQYYRFLLSITLDLEALGMKGDKAAQLVKWADDQGLAQAELSDLQRLEARRLMMRRGVDPLPQDTTLEDRTRAFTERAATFALPNKKAAYELTHIIFYLSEYGRRDPELAPETLTSLHYAGLLAFIDQNADLLAEVCVAMRFAGQTPPSVWEAWLDRETNLYGVTAAEDVSIADDYHEFLVCNWHQAIVGGRAFNKPLEHGRMRFDRGTHRAGPLRELSECMYQLDDQRSGDWHVMRDLVNDTLSEDARFVLEAAETSSDQFAGFFEGFARAGTASAGPAL</sequence>
<accession>A0A1W1Z028</accession>
<protein>
    <submittedName>
        <fullName evidence="1">Uncharacterized protein</fullName>
    </submittedName>
</protein>
<dbReference type="AlphaFoldDB" id="A0A1W1Z028"/>
<dbReference type="RefSeq" id="WP_084349838.1">
    <property type="nucleotide sequence ID" value="NZ_FWYD01000001.1"/>
</dbReference>
<dbReference type="STRING" id="1387277.SAMN06295998_10181"/>
<keyword evidence="2" id="KW-1185">Reference proteome</keyword>
<evidence type="ECO:0000313" key="1">
    <source>
        <dbReference type="EMBL" id="SMC41308.1"/>
    </source>
</evidence>
<proteinExistence type="predicted"/>
<reference evidence="1 2" key="1">
    <citation type="submission" date="2017-04" db="EMBL/GenBank/DDBJ databases">
        <authorList>
            <person name="Afonso C.L."/>
            <person name="Miller P.J."/>
            <person name="Scott M.A."/>
            <person name="Spackman E."/>
            <person name="Goraichik I."/>
            <person name="Dimitrov K.M."/>
            <person name="Suarez D.L."/>
            <person name="Swayne D.E."/>
        </authorList>
    </citation>
    <scope>NUCLEOTIDE SEQUENCE [LARGE SCALE GENOMIC DNA]</scope>
    <source>
        <strain evidence="1 2">CGMCC 1.12644</strain>
    </source>
</reference>
<name>A0A1W1Z028_9RHOB</name>
<dbReference type="InterPro" id="IPR054197">
    <property type="entry name" value="DUF6902"/>
</dbReference>
<organism evidence="1 2">
    <name type="scientific">Primorskyibacter flagellatus</name>
    <dbReference type="NCBI Taxonomy" id="1387277"/>
    <lineage>
        <taxon>Bacteria</taxon>
        <taxon>Pseudomonadati</taxon>
        <taxon>Pseudomonadota</taxon>
        <taxon>Alphaproteobacteria</taxon>
        <taxon>Rhodobacterales</taxon>
        <taxon>Roseobacteraceae</taxon>
        <taxon>Primorskyibacter</taxon>
    </lineage>
</organism>
<dbReference type="EMBL" id="FWYD01000001">
    <property type="protein sequence ID" value="SMC41308.1"/>
    <property type="molecule type" value="Genomic_DNA"/>
</dbReference>